<keyword evidence="2 8" id="KW-0812">Transmembrane</keyword>
<evidence type="ECO:0000313" key="10">
    <source>
        <dbReference type="EMBL" id="QAR18119.1"/>
    </source>
</evidence>
<feature type="transmembrane region" description="Helical" evidence="8">
    <location>
        <begin position="128"/>
        <end position="147"/>
    </location>
</feature>
<dbReference type="GO" id="GO:0006955">
    <property type="term" value="P:immune response"/>
    <property type="evidence" value="ECO:0007669"/>
    <property type="project" value="TreeGrafter"/>
</dbReference>
<evidence type="ECO:0000256" key="4">
    <source>
        <dbReference type="ARBA" id="ARBA00023040"/>
    </source>
</evidence>
<dbReference type="PRINTS" id="PR00237">
    <property type="entry name" value="GPCRRHODOPSN"/>
</dbReference>
<organism evidence="10">
    <name type="scientific">Goatpox virus</name>
    <dbReference type="NCBI Taxonomy" id="186805"/>
    <lineage>
        <taxon>Viruses</taxon>
        <taxon>Varidnaviria</taxon>
        <taxon>Bamfordvirae</taxon>
        <taxon>Nucleocytoviricota</taxon>
        <taxon>Pokkesviricetes</taxon>
        <taxon>Chitovirales</taxon>
        <taxon>Poxviridae</taxon>
        <taxon>Chordopoxvirinae</taxon>
        <taxon>Capripoxvirus</taxon>
        <taxon>Capripoxvirus goatpox</taxon>
    </lineage>
</organism>
<dbReference type="GO" id="GO:0007204">
    <property type="term" value="P:positive regulation of cytosolic calcium ion concentration"/>
    <property type="evidence" value="ECO:0007669"/>
    <property type="project" value="TreeGrafter"/>
</dbReference>
<keyword evidence="3 8" id="KW-1133">Transmembrane helix</keyword>
<evidence type="ECO:0000259" key="9">
    <source>
        <dbReference type="PROSITE" id="PS50262"/>
    </source>
</evidence>
<sequence length="381" mass="43982">MNYTLNTVSGYAMYNSSSNITTIATTIISTILSGTSANTNIVAKPSTKNIITTYTYYTTSYYINYYKDNYDDYEVNIVIIPHCDDGVYTTSFGLITLYLTIFFLGLFGNIIVLTVLRKYKIKTIQDIYLLNITFSDLIFVIVFPFNLYNSIAKQWRMGDFLCKFKAMYYFEGYINSMSFITMMSIDRYLPVVYPVKSISIRTKLYGIVHCMVVWIVSTQTSFPIMIFYVTKKVYGITQCHVFKFGNALFWILFINFEKNIFGMIIPQFFLLYCYYKILNTLKTSQTKNKKAIMMVFLIVICSVLILLPFSVTVSVSSMYLLNVYSGCMTIRFVNLAVLVAEFVSQCHCYINPIIYAICSREFTKKLLQFRSKSSVRSISIG</sequence>
<dbReference type="Pfam" id="PF00001">
    <property type="entry name" value="7tm_1"/>
    <property type="match status" value="1"/>
</dbReference>
<gene>
    <name evidence="10" type="primary">GPCR</name>
</gene>
<dbReference type="PROSITE" id="PS50262">
    <property type="entry name" value="G_PROTEIN_RECEP_F1_2"/>
    <property type="match status" value="1"/>
</dbReference>
<keyword evidence="4" id="KW-0297">G-protein coupled receptor</keyword>
<evidence type="ECO:0000256" key="1">
    <source>
        <dbReference type="ARBA" id="ARBA00004141"/>
    </source>
</evidence>
<feature type="transmembrane region" description="Helical" evidence="8">
    <location>
        <begin position="295"/>
        <end position="320"/>
    </location>
</feature>
<reference evidence="10" key="1">
    <citation type="submission" date="2017-12" db="EMBL/GenBank/DDBJ databases">
        <title>Concurrent infection of Peste-des-petits-ruminants and Goatpox in mixed flock of sheep and goats in Kanam, north central Nigeria.</title>
        <authorList>
            <person name="Adedeji A.J."/>
            <person name="Dashe Y."/>
            <person name="Woma T.Y."/>
            <person name="Jambol A.R."/>
            <person name="Adole J.A."/>
            <person name="Bolajoko M.B."/>
            <person name="Chima N.C."/>
            <person name="Asala O.O."/>
            <person name="Tekki I.S."/>
            <person name="Luka P.D."/>
            <person name="Okewole P."/>
        </authorList>
    </citation>
    <scope>NUCLEOTIDE SEQUENCE</scope>
    <source>
        <strain evidence="10">Nig-Kanam_2</strain>
    </source>
</reference>
<dbReference type="Gene3D" id="1.20.1070.10">
    <property type="entry name" value="Rhodopsin 7-helix transmembrane proteins"/>
    <property type="match status" value="1"/>
</dbReference>
<protein>
    <submittedName>
        <fullName evidence="10">G-protein-coupled chemokine receptor</fullName>
    </submittedName>
</protein>
<dbReference type="GO" id="GO:0019722">
    <property type="term" value="P:calcium-mediated signaling"/>
    <property type="evidence" value="ECO:0007669"/>
    <property type="project" value="TreeGrafter"/>
</dbReference>
<dbReference type="GO" id="GO:0060326">
    <property type="term" value="P:cell chemotaxis"/>
    <property type="evidence" value="ECO:0007669"/>
    <property type="project" value="TreeGrafter"/>
</dbReference>
<comment type="subcellular location">
    <subcellularLocation>
        <location evidence="1">Membrane</location>
        <topology evidence="1">Multi-pass membrane protein</topology>
    </subcellularLocation>
</comment>
<dbReference type="PANTHER" id="PTHR10489:SF932">
    <property type="entry name" value="G-PROTEIN COUPLED RECEPTORS FAMILY 1 PROFILE DOMAIN-CONTAINING PROTEIN"/>
    <property type="match status" value="1"/>
</dbReference>
<keyword evidence="6 10" id="KW-0675">Receptor</keyword>
<dbReference type="InterPro" id="IPR017452">
    <property type="entry name" value="GPCR_Rhodpsn_7TM"/>
</dbReference>
<dbReference type="GO" id="GO:0016493">
    <property type="term" value="F:C-C chemokine receptor activity"/>
    <property type="evidence" value="ECO:0007669"/>
    <property type="project" value="TreeGrafter"/>
</dbReference>
<dbReference type="GO" id="GO:0016020">
    <property type="term" value="C:membrane"/>
    <property type="evidence" value="ECO:0007669"/>
    <property type="project" value="UniProtKB-SubCell"/>
</dbReference>
<evidence type="ECO:0000256" key="8">
    <source>
        <dbReference type="SAM" id="Phobius"/>
    </source>
</evidence>
<dbReference type="InterPro" id="IPR050119">
    <property type="entry name" value="CCR1-9-like"/>
</dbReference>
<evidence type="ECO:0000256" key="5">
    <source>
        <dbReference type="ARBA" id="ARBA00023136"/>
    </source>
</evidence>
<dbReference type="GO" id="GO:0019957">
    <property type="term" value="F:C-C chemokine binding"/>
    <property type="evidence" value="ECO:0007669"/>
    <property type="project" value="TreeGrafter"/>
</dbReference>
<evidence type="ECO:0000256" key="6">
    <source>
        <dbReference type="ARBA" id="ARBA00023170"/>
    </source>
</evidence>
<dbReference type="SUPFAM" id="SSF81321">
    <property type="entry name" value="Family A G protein-coupled receptor-like"/>
    <property type="match status" value="1"/>
</dbReference>
<dbReference type="InterPro" id="IPR000276">
    <property type="entry name" value="GPCR_Rhodpsn"/>
</dbReference>
<feature type="transmembrane region" description="Helical" evidence="8">
    <location>
        <begin position="167"/>
        <end position="185"/>
    </location>
</feature>
<keyword evidence="7" id="KW-0807">Transducer</keyword>
<feature type="transmembrane region" description="Helical" evidence="8">
    <location>
        <begin position="248"/>
        <end position="274"/>
    </location>
</feature>
<feature type="transmembrane region" description="Helical" evidence="8">
    <location>
        <begin position="206"/>
        <end position="228"/>
    </location>
</feature>
<dbReference type="EMBL" id="MG708136">
    <property type="protein sequence ID" value="QAR18119.1"/>
    <property type="molecule type" value="Genomic_DNA"/>
</dbReference>
<evidence type="ECO:0000256" key="3">
    <source>
        <dbReference type="ARBA" id="ARBA00022989"/>
    </source>
</evidence>
<feature type="transmembrane region" description="Helical" evidence="8">
    <location>
        <begin position="95"/>
        <end position="116"/>
    </location>
</feature>
<evidence type="ECO:0000256" key="7">
    <source>
        <dbReference type="ARBA" id="ARBA00023224"/>
    </source>
</evidence>
<evidence type="ECO:0000256" key="2">
    <source>
        <dbReference type="ARBA" id="ARBA00022692"/>
    </source>
</evidence>
<accession>A0A410JB18</accession>
<name>A0A410JB18_9POXV</name>
<dbReference type="PANTHER" id="PTHR10489">
    <property type="entry name" value="CELL ADHESION MOLECULE"/>
    <property type="match status" value="1"/>
</dbReference>
<feature type="domain" description="G-protein coupled receptors family 1 profile" evidence="9">
    <location>
        <begin position="108"/>
        <end position="355"/>
    </location>
</feature>
<proteinExistence type="predicted"/>
<feature type="transmembrane region" description="Helical" evidence="8">
    <location>
        <begin position="332"/>
        <end position="358"/>
    </location>
</feature>
<keyword evidence="5 8" id="KW-0472">Membrane</keyword>